<proteinExistence type="predicted"/>
<gene>
    <name evidence="1" type="ORF">MA16_Dca028702</name>
</gene>
<organism evidence="1 2">
    <name type="scientific">Dendrobium catenatum</name>
    <dbReference type="NCBI Taxonomy" id="906689"/>
    <lineage>
        <taxon>Eukaryota</taxon>
        <taxon>Viridiplantae</taxon>
        <taxon>Streptophyta</taxon>
        <taxon>Embryophyta</taxon>
        <taxon>Tracheophyta</taxon>
        <taxon>Spermatophyta</taxon>
        <taxon>Magnoliopsida</taxon>
        <taxon>Liliopsida</taxon>
        <taxon>Asparagales</taxon>
        <taxon>Orchidaceae</taxon>
        <taxon>Epidendroideae</taxon>
        <taxon>Malaxideae</taxon>
        <taxon>Dendrobiinae</taxon>
        <taxon>Dendrobium</taxon>
    </lineage>
</organism>
<reference evidence="1 2" key="1">
    <citation type="journal article" date="2016" name="Sci. Rep.">
        <title>The Dendrobium catenatum Lindl. genome sequence provides insights into polysaccharide synthase, floral development and adaptive evolution.</title>
        <authorList>
            <person name="Zhang G.Q."/>
            <person name="Xu Q."/>
            <person name="Bian C."/>
            <person name="Tsai W.C."/>
            <person name="Yeh C.M."/>
            <person name="Liu K.W."/>
            <person name="Yoshida K."/>
            <person name="Zhang L.S."/>
            <person name="Chang S.B."/>
            <person name="Chen F."/>
            <person name="Shi Y."/>
            <person name="Su Y.Y."/>
            <person name="Zhang Y.Q."/>
            <person name="Chen L.J."/>
            <person name="Yin Y."/>
            <person name="Lin M."/>
            <person name="Huang H."/>
            <person name="Deng H."/>
            <person name="Wang Z.W."/>
            <person name="Zhu S.L."/>
            <person name="Zhao X."/>
            <person name="Deng C."/>
            <person name="Niu S.C."/>
            <person name="Huang J."/>
            <person name="Wang M."/>
            <person name="Liu G.H."/>
            <person name="Yang H.J."/>
            <person name="Xiao X.J."/>
            <person name="Hsiao Y.Y."/>
            <person name="Wu W.L."/>
            <person name="Chen Y.Y."/>
            <person name="Mitsuda N."/>
            <person name="Ohme-Takagi M."/>
            <person name="Luo Y.B."/>
            <person name="Van de Peer Y."/>
            <person name="Liu Z.J."/>
        </authorList>
    </citation>
    <scope>NUCLEOTIDE SEQUENCE [LARGE SCALE GENOMIC DNA]</scope>
    <source>
        <tissue evidence="1">The whole plant</tissue>
    </source>
</reference>
<protein>
    <submittedName>
        <fullName evidence="1">Uncharacterized protein</fullName>
    </submittedName>
</protein>
<dbReference type="AlphaFoldDB" id="A0A2I0VHM0"/>
<dbReference type="Proteomes" id="UP000233837">
    <property type="component" value="Unassembled WGS sequence"/>
</dbReference>
<sequence>MSACSLPIPSRLAQLWGMYREYTFNPSFNSILNSELDVWKIKDQAVFQSRCGNLPATTVYGSSQAVRCSSNVCQNASMASGEEFQQAF</sequence>
<evidence type="ECO:0000313" key="1">
    <source>
        <dbReference type="EMBL" id="PKU62864.1"/>
    </source>
</evidence>
<dbReference type="EMBL" id="KZ504212">
    <property type="protein sequence ID" value="PKU62864.1"/>
    <property type="molecule type" value="Genomic_DNA"/>
</dbReference>
<name>A0A2I0VHM0_9ASPA</name>
<evidence type="ECO:0000313" key="2">
    <source>
        <dbReference type="Proteomes" id="UP000233837"/>
    </source>
</evidence>
<keyword evidence="2" id="KW-1185">Reference proteome</keyword>
<accession>A0A2I0VHM0</accession>
<reference evidence="1 2" key="2">
    <citation type="journal article" date="2017" name="Nature">
        <title>The Apostasia genome and the evolution of orchids.</title>
        <authorList>
            <person name="Zhang G.Q."/>
            <person name="Liu K.W."/>
            <person name="Li Z."/>
            <person name="Lohaus R."/>
            <person name="Hsiao Y.Y."/>
            <person name="Niu S.C."/>
            <person name="Wang J.Y."/>
            <person name="Lin Y.C."/>
            <person name="Xu Q."/>
            <person name="Chen L.J."/>
            <person name="Yoshida K."/>
            <person name="Fujiwara S."/>
            <person name="Wang Z.W."/>
            <person name="Zhang Y.Q."/>
            <person name="Mitsuda N."/>
            <person name="Wang M."/>
            <person name="Liu G.H."/>
            <person name="Pecoraro L."/>
            <person name="Huang H.X."/>
            <person name="Xiao X.J."/>
            <person name="Lin M."/>
            <person name="Wu X.Y."/>
            <person name="Wu W.L."/>
            <person name="Chen Y.Y."/>
            <person name="Chang S.B."/>
            <person name="Sakamoto S."/>
            <person name="Ohme-Takagi M."/>
            <person name="Yagi M."/>
            <person name="Zeng S.J."/>
            <person name="Shen C.Y."/>
            <person name="Yeh C.M."/>
            <person name="Luo Y.B."/>
            <person name="Tsai W.C."/>
            <person name="Van de Peer Y."/>
            <person name="Liu Z.J."/>
        </authorList>
    </citation>
    <scope>NUCLEOTIDE SEQUENCE [LARGE SCALE GENOMIC DNA]</scope>
    <source>
        <tissue evidence="1">The whole plant</tissue>
    </source>
</reference>